<evidence type="ECO:0000313" key="2">
    <source>
        <dbReference type="EMBL" id="GMR31638.1"/>
    </source>
</evidence>
<sequence>LFLPWFLLPTLIIIGCVRSSEEDDYNDISNNCDEKETFELADMGNVLTFSGKATCYEYKKVYQFNPDINSTKGRVLTVNKYSGSSYMNFDIFEFTTHPSTGILVEFTRSGYSGYYDFTFTGTITETPLHHHCPFPFIDLQPYVPVVLEDTVVQYHCDVLVTAPEDYEIRIDHIKDTDASHNTVIKLNDGGNEIERFTNFPVEETMTGSRNLTIDVYRKSEFSHQLEIQISAVKLNCTCGPAEVIVNNVSSTYVFQSPEYPKRHCKMFSCQRTFTLPVELRKSYKMQLEQFYYLKYGWIEIDDGPNGVVTRNSKMTGNFAFESPLVTLKY</sequence>
<reference evidence="3" key="1">
    <citation type="submission" date="2022-10" db="EMBL/GenBank/DDBJ databases">
        <title>Genome assembly of Pristionchus species.</title>
        <authorList>
            <person name="Yoshida K."/>
            <person name="Sommer R.J."/>
        </authorList>
    </citation>
    <scope>NUCLEOTIDE SEQUENCE [LARGE SCALE GENOMIC DNA]</scope>
    <source>
        <strain evidence="3">RS5460</strain>
    </source>
</reference>
<dbReference type="Proteomes" id="UP001328107">
    <property type="component" value="Unassembled WGS sequence"/>
</dbReference>
<dbReference type="PANTHER" id="PTHR39385:SF4">
    <property type="entry name" value="CUB DOMAIN-CONTAINING PROTEIN"/>
    <property type="match status" value="1"/>
</dbReference>
<accession>A0AAN5C000</accession>
<proteinExistence type="predicted"/>
<dbReference type="AlphaFoldDB" id="A0AAN5C000"/>
<protein>
    <submittedName>
        <fullName evidence="2">Uncharacterized protein</fullName>
    </submittedName>
</protein>
<organism evidence="2 3">
    <name type="scientific">Pristionchus mayeri</name>
    <dbReference type="NCBI Taxonomy" id="1317129"/>
    <lineage>
        <taxon>Eukaryota</taxon>
        <taxon>Metazoa</taxon>
        <taxon>Ecdysozoa</taxon>
        <taxon>Nematoda</taxon>
        <taxon>Chromadorea</taxon>
        <taxon>Rhabditida</taxon>
        <taxon>Rhabditina</taxon>
        <taxon>Diplogasteromorpha</taxon>
        <taxon>Diplogasteroidea</taxon>
        <taxon>Neodiplogasteridae</taxon>
        <taxon>Pristionchus</taxon>
    </lineage>
</organism>
<feature type="non-terminal residue" evidence="2">
    <location>
        <position position="329"/>
    </location>
</feature>
<feature type="non-terminal residue" evidence="2">
    <location>
        <position position="1"/>
    </location>
</feature>
<evidence type="ECO:0000313" key="3">
    <source>
        <dbReference type="Proteomes" id="UP001328107"/>
    </source>
</evidence>
<name>A0AAN5C000_9BILA</name>
<gene>
    <name evidence="2" type="ORF">PMAYCL1PPCAC_01833</name>
</gene>
<dbReference type="PANTHER" id="PTHR39385">
    <property type="entry name" value="PROTEIN CBG20422"/>
    <property type="match status" value="1"/>
</dbReference>
<comment type="caution">
    <text evidence="2">The sequence shown here is derived from an EMBL/GenBank/DDBJ whole genome shotgun (WGS) entry which is preliminary data.</text>
</comment>
<evidence type="ECO:0000256" key="1">
    <source>
        <dbReference type="SAM" id="SignalP"/>
    </source>
</evidence>
<keyword evidence="1" id="KW-0732">Signal</keyword>
<feature type="chain" id="PRO_5043001966" evidence="1">
    <location>
        <begin position="20"/>
        <end position="329"/>
    </location>
</feature>
<dbReference type="EMBL" id="BTRK01000001">
    <property type="protein sequence ID" value="GMR31638.1"/>
    <property type="molecule type" value="Genomic_DNA"/>
</dbReference>
<keyword evidence="3" id="KW-1185">Reference proteome</keyword>
<feature type="signal peptide" evidence="1">
    <location>
        <begin position="1"/>
        <end position="19"/>
    </location>
</feature>